<feature type="transmembrane region" description="Helical" evidence="6">
    <location>
        <begin position="111"/>
        <end position="130"/>
    </location>
</feature>
<feature type="transmembrane region" description="Helical" evidence="6">
    <location>
        <begin position="285"/>
        <end position="302"/>
    </location>
</feature>
<keyword evidence="3 6" id="KW-0812">Transmembrane</keyword>
<feature type="transmembrane region" description="Helical" evidence="6">
    <location>
        <begin position="47"/>
        <end position="67"/>
    </location>
</feature>
<reference evidence="8" key="1">
    <citation type="journal article" date="2020" name="mSystems">
        <title>Genome- and Community-Level Interaction Insights into Carbon Utilization and Element Cycling Functions of Hydrothermarchaeota in Hydrothermal Sediment.</title>
        <authorList>
            <person name="Zhou Z."/>
            <person name="Liu Y."/>
            <person name="Xu W."/>
            <person name="Pan J."/>
            <person name="Luo Z.H."/>
            <person name="Li M."/>
        </authorList>
    </citation>
    <scope>NUCLEOTIDE SEQUENCE [LARGE SCALE GENOMIC DNA]</scope>
    <source>
        <strain evidence="8">HyVt-493</strain>
    </source>
</reference>
<evidence type="ECO:0000256" key="1">
    <source>
        <dbReference type="ARBA" id="ARBA00004651"/>
    </source>
</evidence>
<dbReference type="PANTHER" id="PTHR32322:SF18">
    <property type="entry name" value="S-ADENOSYLMETHIONINE_S-ADENOSYLHOMOCYSTEINE TRANSPORTER"/>
    <property type="match status" value="1"/>
</dbReference>
<dbReference type="InterPro" id="IPR050638">
    <property type="entry name" value="AA-Vitamin_Transporters"/>
</dbReference>
<feature type="transmembrane region" description="Helical" evidence="6">
    <location>
        <begin position="137"/>
        <end position="156"/>
    </location>
</feature>
<keyword evidence="2" id="KW-1003">Cell membrane</keyword>
<accession>A0A7V2T0Z8</accession>
<sequence length="305" mass="33671">MRDPIQQSNILSGILFALSGTALFSIKPIIIKLAYQSGTEELEAITLLTLRMLFALPFYLLIGWLMLKQHKSAKNNINTRLLLGISATGFCGYYLAAYLDIWGLQYISAQLERMMLFVYPTIVALLAFIFFKQRITLNMIIATLLTYAGIVVMYYQESLLAATHISKGMILIGLAALSFAFYMVFSKGYIQNIGSRLFTSLAMLSSSVFIFIHFLISQPLESLIVSRELYLIIAIIAIPCTVIPSFLISEAIARIGPSKTSIANGSGPMITLIAAISILGEPFSMIYLLGMGLIIVGVYLLSKQN</sequence>
<dbReference type="Proteomes" id="UP000885750">
    <property type="component" value="Unassembled WGS sequence"/>
</dbReference>
<evidence type="ECO:0000256" key="4">
    <source>
        <dbReference type="ARBA" id="ARBA00022989"/>
    </source>
</evidence>
<dbReference type="EMBL" id="DRMS01000276">
    <property type="protein sequence ID" value="HFC92627.1"/>
    <property type="molecule type" value="Genomic_DNA"/>
</dbReference>
<proteinExistence type="predicted"/>
<evidence type="ECO:0000256" key="6">
    <source>
        <dbReference type="SAM" id="Phobius"/>
    </source>
</evidence>
<dbReference type="GO" id="GO:0005886">
    <property type="term" value="C:plasma membrane"/>
    <property type="evidence" value="ECO:0007669"/>
    <property type="project" value="UniProtKB-SubCell"/>
</dbReference>
<keyword evidence="5 6" id="KW-0472">Membrane</keyword>
<gene>
    <name evidence="8" type="ORF">ENJ51_07425</name>
</gene>
<dbReference type="InterPro" id="IPR000620">
    <property type="entry name" value="EamA_dom"/>
</dbReference>
<evidence type="ECO:0000256" key="5">
    <source>
        <dbReference type="ARBA" id="ARBA00023136"/>
    </source>
</evidence>
<feature type="transmembrane region" description="Helical" evidence="6">
    <location>
        <begin position="229"/>
        <end position="249"/>
    </location>
</feature>
<feature type="transmembrane region" description="Helical" evidence="6">
    <location>
        <begin position="197"/>
        <end position="217"/>
    </location>
</feature>
<dbReference type="PANTHER" id="PTHR32322">
    <property type="entry name" value="INNER MEMBRANE TRANSPORTER"/>
    <property type="match status" value="1"/>
</dbReference>
<dbReference type="Gene3D" id="1.10.3730.20">
    <property type="match status" value="1"/>
</dbReference>
<evidence type="ECO:0000313" key="8">
    <source>
        <dbReference type="EMBL" id="HFC92627.1"/>
    </source>
</evidence>
<feature type="domain" description="EamA" evidence="7">
    <location>
        <begin position="167"/>
        <end position="302"/>
    </location>
</feature>
<feature type="transmembrane region" description="Helical" evidence="6">
    <location>
        <begin position="261"/>
        <end position="279"/>
    </location>
</feature>
<name>A0A7V2T0Z8_LEUMU</name>
<feature type="transmembrane region" description="Helical" evidence="6">
    <location>
        <begin position="168"/>
        <end position="185"/>
    </location>
</feature>
<dbReference type="SUPFAM" id="SSF103481">
    <property type="entry name" value="Multidrug resistance efflux transporter EmrE"/>
    <property type="match status" value="2"/>
</dbReference>
<keyword evidence="4 6" id="KW-1133">Transmembrane helix</keyword>
<comment type="subcellular location">
    <subcellularLocation>
        <location evidence="1">Cell membrane</location>
        <topology evidence="1">Multi-pass membrane protein</topology>
    </subcellularLocation>
</comment>
<feature type="transmembrane region" description="Helical" evidence="6">
    <location>
        <begin position="12"/>
        <end position="35"/>
    </location>
</feature>
<dbReference type="AlphaFoldDB" id="A0A7V2T0Z8"/>
<comment type="caution">
    <text evidence="8">The sequence shown here is derived from an EMBL/GenBank/DDBJ whole genome shotgun (WGS) entry which is preliminary data.</text>
</comment>
<feature type="transmembrane region" description="Helical" evidence="6">
    <location>
        <begin position="79"/>
        <end position="99"/>
    </location>
</feature>
<evidence type="ECO:0000259" key="7">
    <source>
        <dbReference type="Pfam" id="PF00892"/>
    </source>
</evidence>
<feature type="domain" description="EamA" evidence="7">
    <location>
        <begin position="12"/>
        <end position="154"/>
    </location>
</feature>
<evidence type="ECO:0000256" key="3">
    <source>
        <dbReference type="ARBA" id="ARBA00022692"/>
    </source>
</evidence>
<dbReference type="Pfam" id="PF00892">
    <property type="entry name" value="EamA"/>
    <property type="match status" value="2"/>
</dbReference>
<evidence type="ECO:0000256" key="2">
    <source>
        <dbReference type="ARBA" id="ARBA00022475"/>
    </source>
</evidence>
<protein>
    <submittedName>
        <fullName evidence="8">EamA family transporter</fullName>
    </submittedName>
</protein>
<organism evidence="8">
    <name type="scientific">Leucothrix mucor</name>
    <dbReference type="NCBI Taxonomy" id="45248"/>
    <lineage>
        <taxon>Bacteria</taxon>
        <taxon>Pseudomonadati</taxon>
        <taxon>Pseudomonadota</taxon>
        <taxon>Gammaproteobacteria</taxon>
        <taxon>Thiotrichales</taxon>
        <taxon>Thiotrichaceae</taxon>
        <taxon>Leucothrix</taxon>
    </lineage>
</organism>
<dbReference type="InterPro" id="IPR037185">
    <property type="entry name" value="EmrE-like"/>
</dbReference>